<dbReference type="Proteomes" id="UP001219933">
    <property type="component" value="Chromosome 1"/>
</dbReference>
<evidence type="ECO:0000256" key="3">
    <source>
        <dbReference type="ARBA" id="ARBA00022679"/>
    </source>
</evidence>
<dbReference type="EMBL" id="CP119877">
    <property type="protein sequence ID" value="WFD33429.1"/>
    <property type="molecule type" value="Genomic_DNA"/>
</dbReference>
<dbReference type="InterPro" id="IPR043130">
    <property type="entry name" value="CDP-OH_PTrfase_TM_dom"/>
</dbReference>
<name>A0AAF0ER73_9BASI</name>
<evidence type="ECO:0000256" key="6">
    <source>
        <dbReference type="SAM" id="Phobius"/>
    </source>
</evidence>
<dbReference type="PANTHER" id="PTHR10414:SF37">
    <property type="entry name" value="BB IN A BOXCAR, ISOFORM C"/>
    <property type="match status" value="1"/>
</dbReference>
<dbReference type="InterPro" id="IPR014472">
    <property type="entry name" value="CHOPT"/>
</dbReference>
<feature type="transmembrane region" description="Helical" evidence="6">
    <location>
        <begin position="390"/>
        <end position="411"/>
    </location>
</feature>
<reference evidence="7" key="1">
    <citation type="submission" date="2023-03" db="EMBL/GenBank/DDBJ databases">
        <title>Mating type loci evolution in Malassezia.</title>
        <authorList>
            <person name="Coelho M.A."/>
        </authorList>
    </citation>
    <scope>NUCLEOTIDE SEQUENCE</scope>
    <source>
        <strain evidence="7">CBS 11721</strain>
    </source>
</reference>
<keyword evidence="6" id="KW-1133">Transmembrane helix</keyword>
<dbReference type="GO" id="GO:0004307">
    <property type="term" value="F:ethanolaminephosphotransferase activity"/>
    <property type="evidence" value="ECO:0007669"/>
    <property type="project" value="UniProtKB-EC"/>
</dbReference>
<dbReference type="PIRSF" id="PIRSF015665">
    <property type="entry name" value="CHOPT"/>
    <property type="match status" value="1"/>
</dbReference>
<evidence type="ECO:0000313" key="8">
    <source>
        <dbReference type="Proteomes" id="UP001219933"/>
    </source>
</evidence>
<keyword evidence="6" id="KW-0812">Transmembrane</keyword>
<organism evidence="7 8">
    <name type="scientific">Malassezia cuniculi</name>
    <dbReference type="NCBI Taxonomy" id="948313"/>
    <lineage>
        <taxon>Eukaryota</taxon>
        <taxon>Fungi</taxon>
        <taxon>Dikarya</taxon>
        <taxon>Basidiomycota</taxon>
        <taxon>Ustilaginomycotina</taxon>
        <taxon>Malasseziomycetes</taxon>
        <taxon>Malasseziales</taxon>
        <taxon>Malasseziaceae</taxon>
        <taxon>Malassezia</taxon>
    </lineage>
</organism>
<evidence type="ECO:0000256" key="2">
    <source>
        <dbReference type="ARBA" id="ARBA00010441"/>
    </source>
</evidence>
<dbReference type="GO" id="GO:0008654">
    <property type="term" value="P:phospholipid biosynthetic process"/>
    <property type="evidence" value="ECO:0007669"/>
    <property type="project" value="InterPro"/>
</dbReference>
<proteinExistence type="inferred from homology"/>
<feature type="transmembrane region" description="Helical" evidence="6">
    <location>
        <begin position="179"/>
        <end position="196"/>
    </location>
</feature>
<evidence type="ECO:0000256" key="5">
    <source>
        <dbReference type="RuleBase" id="RU003750"/>
    </source>
</evidence>
<evidence type="ECO:0000256" key="1">
    <source>
        <dbReference type="ARBA" id="ARBA00004370"/>
    </source>
</evidence>
<dbReference type="Pfam" id="PF01066">
    <property type="entry name" value="CDP-OH_P_transf"/>
    <property type="match status" value="1"/>
</dbReference>
<feature type="transmembrane region" description="Helical" evidence="6">
    <location>
        <begin position="34"/>
        <end position="60"/>
    </location>
</feature>
<dbReference type="EC" id="2.7.8.1" evidence="7"/>
<dbReference type="PANTHER" id="PTHR10414">
    <property type="entry name" value="ETHANOLAMINEPHOSPHOTRANSFERASE"/>
    <property type="match status" value="1"/>
</dbReference>
<keyword evidence="8" id="KW-1185">Reference proteome</keyword>
<protein>
    <submittedName>
        <fullName evidence="7">Ethanolaminephosphotransferase</fullName>
        <ecNumber evidence="7">2.7.8.1</ecNumber>
    </submittedName>
</protein>
<dbReference type="AlphaFoldDB" id="A0AAF0ER73"/>
<dbReference type="GO" id="GO:0016020">
    <property type="term" value="C:membrane"/>
    <property type="evidence" value="ECO:0007669"/>
    <property type="project" value="UniProtKB-SubCell"/>
</dbReference>
<accession>A0AAF0ER73</accession>
<sequence>MHHYIGAAQREAILSYRYSSVDQSFISRHVLGPYWNWLVTLFPTTIAPNTITLSGLVLVMSNVASLLWLDPTLEHATAARRALFNQNSDLPVVPLLYRFGNPSTGETSTDASLPLWLMYVWAVCLFAYQSLDSIDGKQARRTGMSGPLGELFDHGCDALNTTLECILAMGALGMGRSSLGILIVVSSMANFYLTTWEEYHTHTLFLSAFSGPVEGILIVCALFVLSASTGGPAFFSTGILQLLRVENTPWVRENLAPYNWSIGEVFAVFATLGLVLNAVTAYGNVARYCRENKKSILEPVFGLLPFMVQVAAHVFWLNGNNRMIFEHAPAFVPFIGFWGLAFAYLVGILIVAHVTHASFPYWNVSLLVSILGAVDANLPGGPLVQTSPEATLAVVYAALVFSLALYVYFAVDVIQAITSITGKPCFRVVPSKRE</sequence>
<feature type="transmembrane region" description="Helical" evidence="6">
    <location>
        <begin position="330"/>
        <end position="353"/>
    </location>
</feature>
<dbReference type="PROSITE" id="PS00379">
    <property type="entry name" value="CDP_ALCOHOL_P_TRANSF"/>
    <property type="match status" value="1"/>
</dbReference>
<dbReference type="InterPro" id="IPR048254">
    <property type="entry name" value="CDP_ALCOHOL_P_TRANSF_CS"/>
</dbReference>
<feature type="transmembrane region" description="Helical" evidence="6">
    <location>
        <begin position="216"/>
        <end position="243"/>
    </location>
</feature>
<keyword evidence="4 6" id="KW-0472">Membrane</keyword>
<dbReference type="InterPro" id="IPR000462">
    <property type="entry name" value="CDP-OH_P_trans"/>
</dbReference>
<dbReference type="Gene3D" id="1.20.120.1760">
    <property type="match status" value="1"/>
</dbReference>
<evidence type="ECO:0000313" key="7">
    <source>
        <dbReference type="EMBL" id="WFD33429.1"/>
    </source>
</evidence>
<gene>
    <name evidence="7" type="ORF">MCUN1_000242</name>
</gene>
<comment type="similarity">
    <text evidence="2 5">Belongs to the CDP-alcohol phosphatidyltransferase class-I family.</text>
</comment>
<evidence type="ECO:0000256" key="4">
    <source>
        <dbReference type="ARBA" id="ARBA00023136"/>
    </source>
</evidence>
<feature type="transmembrane region" description="Helical" evidence="6">
    <location>
        <begin position="113"/>
        <end position="131"/>
    </location>
</feature>
<comment type="subcellular location">
    <subcellularLocation>
        <location evidence="1">Membrane</location>
    </subcellularLocation>
</comment>
<feature type="transmembrane region" description="Helical" evidence="6">
    <location>
        <begin position="296"/>
        <end position="318"/>
    </location>
</feature>
<feature type="transmembrane region" description="Helical" evidence="6">
    <location>
        <begin position="255"/>
        <end position="276"/>
    </location>
</feature>
<keyword evidence="3 5" id="KW-0808">Transferase</keyword>